<proteinExistence type="predicted"/>
<name>A0A2S2CT04_9PROT</name>
<gene>
    <name evidence="3" type="ORF">DEW08_16530</name>
</gene>
<keyword evidence="2" id="KW-0732">Signal</keyword>
<dbReference type="EMBL" id="CP029353">
    <property type="protein sequence ID" value="AWK87608.1"/>
    <property type="molecule type" value="Genomic_DNA"/>
</dbReference>
<sequence length="151" mass="15790">MLAAMILLAALGAPSARAGEADRANPGPENVDCWLLGEDRRAAAREQGLCGDAFARNSQPGQPPVLTVPAAPLPAAKPEPPPDKPRRVARTGSGSKATQRWSSSASSSQAMRSTRTGDFFTDFRNDFDSLMTLLGGQQGGRRGTADRGGGR</sequence>
<feature type="region of interest" description="Disordered" evidence="1">
    <location>
        <begin position="132"/>
        <end position="151"/>
    </location>
</feature>
<evidence type="ECO:0000313" key="3">
    <source>
        <dbReference type="EMBL" id="AWK87608.1"/>
    </source>
</evidence>
<dbReference type="KEGG" id="azz:DEW08_16530"/>
<feature type="region of interest" description="Disordered" evidence="1">
    <location>
        <begin position="53"/>
        <end position="114"/>
    </location>
</feature>
<accession>A0A2S2CT04</accession>
<feature type="signal peptide" evidence="2">
    <location>
        <begin position="1"/>
        <end position="18"/>
    </location>
</feature>
<keyword evidence="4" id="KW-1185">Reference proteome</keyword>
<evidence type="ECO:0000256" key="1">
    <source>
        <dbReference type="SAM" id="MobiDB-lite"/>
    </source>
</evidence>
<dbReference type="AlphaFoldDB" id="A0A2S2CT04"/>
<dbReference type="Proteomes" id="UP000245629">
    <property type="component" value="Chromosome 2"/>
</dbReference>
<protein>
    <submittedName>
        <fullName evidence="3">Uncharacterized protein</fullName>
    </submittedName>
</protein>
<feature type="chain" id="PRO_5015757582" evidence="2">
    <location>
        <begin position="19"/>
        <end position="151"/>
    </location>
</feature>
<evidence type="ECO:0000313" key="4">
    <source>
        <dbReference type="Proteomes" id="UP000245629"/>
    </source>
</evidence>
<feature type="compositionally biased region" description="Low complexity" evidence="1">
    <location>
        <begin position="95"/>
        <end position="114"/>
    </location>
</feature>
<organism evidence="3 4">
    <name type="scientific">Azospirillum thermophilum</name>
    <dbReference type="NCBI Taxonomy" id="2202148"/>
    <lineage>
        <taxon>Bacteria</taxon>
        <taxon>Pseudomonadati</taxon>
        <taxon>Pseudomonadota</taxon>
        <taxon>Alphaproteobacteria</taxon>
        <taxon>Rhodospirillales</taxon>
        <taxon>Azospirillaceae</taxon>
        <taxon>Azospirillum</taxon>
    </lineage>
</organism>
<reference evidence="4" key="1">
    <citation type="submission" date="2018-05" db="EMBL/GenBank/DDBJ databases">
        <title>Azospirillum thermophila sp. nov., a novel isolated from hot spring.</title>
        <authorList>
            <person name="Zhao Z."/>
        </authorList>
    </citation>
    <scope>NUCLEOTIDE SEQUENCE [LARGE SCALE GENOMIC DNA]</scope>
    <source>
        <strain evidence="4">CFH 70021</strain>
    </source>
</reference>
<evidence type="ECO:0000256" key="2">
    <source>
        <dbReference type="SAM" id="SignalP"/>
    </source>
</evidence>